<keyword evidence="3" id="KW-1185">Reference proteome</keyword>
<protein>
    <submittedName>
        <fullName evidence="2">Uncharacterized protein</fullName>
    </submittedName>
</protein>
<feature type="signal peptide" evidence="1">
    <location>
        <begin position="1"/>
        <end position="17"/>
    </location>
</feature>
<evidence type="ECO:0000313" key="3">
    <source>
        <dbReference type="Proteomes" id="UP001172457"/>
    </source>
</evidence>
<proteinExistence type="predicted"/>
<name>A0AA38TGD6_9ASTR</name>
<dbReference type="EMBL" id="JARYMX010000002">
    <property type="protein sequence ID" value="KAJ9560458.1"/>
    <property type="molecule type" value="Genomic_DNA"/>
</dbReference>
<sequence length="128" mass="14917">MAFWVLLLAQQVQEVVPTIVTQITTDLVANRRNKDVIVPIEWKDGNTRKFEHQSEETTRSEILEQRPKSQEGKWTLFQNVIATTAITQELVFRVPNVNQQGILLYTKERKERSRRAESLLRVSKARSL</sequence>
<evidence type="ECO:0000313" key="2">
    <source>
        <dbReference type="EMBL" id="KAJ9560458.1"/>
    </source>
</evidence>
<accession>A0AA38TGD6</accession>
<dbReference type="Proteomes" id="UP001172457">
    <property type="component" value="Chromosome 2"/>
</dbReference>
<evidence type="ECO:0000256" key="1">
    <source>
        <dbReference type="SAM" id="SignalP"/>
    </source>
</evidence>
<organism evidence="2 3">
    <name type="scientific">Centaurea solstitialis</name>
    <name type="common">yellow star-thistle</name>
    <dbReference type="NCBI Taxonomy" id="347529"/>
    <lineage>
        <taxon>Eukaryota</taxon>
        <taxon>Viridiplantae</taxon>
        <taxon>Streptophyta</taxon>
        <taxon>Embryophyta</taxon>
        <taxon>Tracheophyta</taxon>
        <taxon>Spermatophyta</taxon>
        <taxon>Magnoliopsida</taxon>
        <taxon>eudicotyledons</taxon>
        <taxon>Gunneridae</taxon>
        <taxon>Pentapetalae</taxon>
        <taxon>asterids</taxon>
        <taxon>campanulids</taxon>
        <taxon>Asterales</taxon>
        <taxon>Asteraceae</taxon>
        <taxon>Carduoideae</taxon>
        <taxon>Cardueae</taxon>
        <taxon>Centaureinae</taxon>
        <taxon>Centaurea</taxon>
    </lineage>
</organism>
<reference evidence="2" key="1">
    <citation type="submission" date="2023-03" db="EMBL/GenBank/DDBJ databases">
        <title>Chromosome-scale reference genome and RAD-based genetic map of yellow starthistle (Centaurea solstitialis) reveal putative structural variation and QTLs associated with invader traits.</title>
        <authorList>
            <person name="Reatini B."/>
            <person name="Cang F.A."/>
            <person name="Jiang Q."/>
            <person name="Mckibben M.T.W."/>
            <person name="Barker M.S."/>
            <person name="Rieseberg L.H."/>
            <person name="Dlugosch K.M."/>
        </authorList>
    </citation>
    <scope>NUCLEOTIDE SEQUENCE</scope>
    <source>
        <strain evidence="2">CAN-66</strain>
        <tissue evidence="2">Leaf</tissue>
    </source>
</reference>
<dbReference type="AlphaFoldDB" id="A0AA38TGD6"/>
<keyword evidence="1" id="KW-0732">Signal</keyword>
<comment type="caution">
    <text evidence="2">The sequence shown here is derived from an EMBL/GenBank/DDBJ whole genome shotgun (WGS) entry which is preliminary data.</text>
</comment>
<gene>
    <name evidence="2" type="ORF">OSB04_005618</name>
</gene>
<feature type="chain" id="PRO_5041341122" evidence="1">
    <location>
        <begin position="18"/>
        <end position="128"/>
    </location>
</feature>